<dbReference type="EMBL" id="JACIDK010000001">
    <property type="protein sequence ID" value="MBB3889545.1"/>
    <property type="molecule type" value="Genomic_DNA"/>
</dbReference>
<accession>A0A839ZT11</accession>
<comment type="caution">
    <text evidence="2">The sequence shown here is derived from an EMBL/GenBank/DDBJ whole genome shotgun (WGS) entry which is preliminary data.</text>
</comment>
<feature type="domain" description="AraC effector-binding" evidence="1">
    <location>
        <begin position="10"/>
        <end position="165"/>
    </location>
</feature>
<protein>
    <submittedName>
        <fullName evidence="2">Putative transcriptional regulator YdeE</fullName>
    </submittedName>
</protein>
<dbReference type="Pfam" id="PF14526">
    <property type="entry name" value="Cass2"/>
    <property type="match status" value="1"/>
</dbReference>
<dbReference type="InterPro" id="IPR011256">
    <property type="entry name" value="Reg_factor_effector_dom_sf"/>
</dbReference>
<evidence type="ECO:0000313" key="3">
    <source>
        <dbReference type="Proteomes" id="UP000530564"/>
    </source>
</evidence>
<dbReference type="Proteomes" id="UP000530564">
    <property type="component" value="Unassembled WGS sequence"/>
</dbReference>
<dbReference type="InterPro" id="IPR029441">
    <property type="entry name" value="Cass2"/>
</dbReference>
<dbReference type="SMART" id="SM00871">
    <property type="entry name" value="AraC_E_bind"/>
    <property type="match status" value="1"/>
</dbReference>
<sequence length="166" mass="18660">MERLQPAAMEAPRFEERPWTFAGLRRRHARKEGVWRALDEHGCAASDRFGKVAGRKDGAGYGLYYDLFAQRDGFEMIAAVATDEAAGRPAAFEQLRVPTRRYAVFAHRGPVSRLRSTIWTAWYGWLPNLGLRSAGDSLTPDFIEVYGDDAGNTGRPAIEIWFPVRA</sequence>
<dbReference type="Gene3D" id="3.20.80.10">
    <property type="entry name" value="Regulatory factor, effector binding domain"/>
    <property type="match status" value="1"/>
</dbReference>
<keyword evidence="3" id="KW-1185">Reference proteome</keyword>
<organism evidence="2 3">
    <name type="scientific">Phenylobacterium haematophilum</name>
    <dbReference type="NCBI Taxonomy" id="98513"/>
    <lineage>
        <taxon>Bacteria</taxon>
        <taxon>Pseudomonadati</taxon>
        <taxon>Pseudomonadota</taxon>
        <taxon>Alphaproteobacteria</taxon>
        <taxon>Caulobacterales</taxon>
        <taxon>Caulobacteraceae</taxon>
        <taxon>Phenylobacterium</taxon>
    </lineage>
</organism>
<dbReference type="RefSeq" id="WP_183769553.1">
    <property type="nucleotide sequence ID" value="NZ_JACIDK010000001.1"/>
</dbReference>
<dbReference type="InterPro" id="IPR010499">
    <property type="entry name" value="AraC_E-bd"/>
</dbReference>
<dbReference type="SUPFAM" id="SSF55136">
    <property type="entry name" value="Probable bacterial effector-binding domain"/>
    <property type="match status" value="1"/>
</dbReference>
<proteinExistence type="predicted"/>
<dbReference type="AlphaFoldDB" id="A0A839ZT11"/>
<evidence type="ECO:0000259" key="1">
    <source>
        <dbReference type="SMART" id="SM00871"/>
    </source>
</evidence>
<reference evidence="2 3" key="1">
    <citation type="submission" date="2020-08" db="EMBL/GenBank/DDBJ databases">
        <title>Genomic Encyclopedia of Type Strains, Phase IV (KMG-IV): sequencing the most valuable type-strain genomes for metagenomic binning, comparative biology and taxonomic classification.</title>
        <authorList>
            <person name="Goeker M."/>
        </authorList>
    </citation>
    <scope>NUCLEOTIDE SEQUENCE [LARGE SCALE GENOMIC DNA]</scope>
    <source>
        <strain evidence="2 3">DSM 21793</strain>
    </source>
</reference>
<name>A0A839ZT11_9CAUL</name>
<gene>
    <name evidence="2" type="ORF">GGQ61_000242</name>
</gene>
<evidence type="ECO:0000313" key="2">
    <source>
        <dbReference type="EMBL" id="MBB3889545.1"/>
    </source>
</evidence>